<proteinExistence type="predicted"/>
<dbReference type="InterPro" id="IPR008964">
    <property type="entry name" value="Invasin/intimin_cell_adhesion"/>
</dbReference>
<reference evidence="3" key="1">
    <citation type="submission" date="2020-10" db="EMBL/GenBank/DDBJ databases">
        <authorList>
            <person name="Gilroy R."/>
        </authorList>
    </citation>
    <scope>NUCLEOTIDE SEQUENCE</scope>
    <source>
        <strain evidence="3">17073</strain>
    </source>
</reference>
<gene>
    <name evidence="3" type="ORF">IAD18_00210</name>
</gene>
<feature type="signal peptide" evidence="1">
    <location>
        <begin position="1"/>
        <end position="20"/>
    </location>
</feature>
<feature type="domain" description="Phosphodiester glycosidase" evidence="2">
    <location>
        <begin position="268"/>
        <end position="387"/>
    </location>
</feature>
<evidence type="ECO:0000313" key="4">
    <source>
        <dbReference type="Proteomes" id="UP000824076"/>
    </source>
</evidence>
<evidence type="ECO:0000313" key="3">
    <source>
        <dbReference type="EMBL" id="HIU38075.1"/>
    </source>
</evidence>
<evidence type="ECO:0000259" key="2">
    <source>
        <dbReference type="Pfam" id="PF09992"/>
    </source>
</evidence>
<comment type="caution">
    <text evidence="3">The sequence shown here is derived from an EMBL/GenBank/DDBJ whole genome shotgun (WGS) entry which is preliminary data.</text>
</comment>
<protein>
    <submittedName>
        <fullName evidence="3">Phosphodiester glycosidase family protein</fullName>
    </submittedName>
</protein>
<dbReference type="EMBL" id="DVMS01000006">
    <property type="protein sequence ID" value="HIU38075.1"/>
    <property type="molecule type" value="Genomic_DNA"/>
</dbReference>
<dbReference type="Gene3D" id="2.60.40.1080">
    <property type="match status" value="1"/>
</dbReference>
<dbReference type="InterPro" id="IPR018711">
    <property type="entry name" value="NAGPA"/>
</dbReference>
<feature type="chain" id="PRO_5038624590" evidence="1">
    <location>
        <begin position="21"/>
        <end position="815"/>
    </location>
</feature>
<dbReference type="AlphaFoldDB" id="A0A9D1IIB3"/>
<keyword evidence="3" id="KW-0378">Hydrolase</keyword>
<dbReference type="Pfam" id="PF09992">
    <property type="entry name" value="NAGPA"/>
    <property type="match status" value="1"/>
</dbReference>
<dbReference type="GO" id="GO:0016798">
    <property type="term" value="F:hydrolase activity, acting on glycosyl bonds"/>
    <property type="evidence" value="ECO:0007669"/>
    <property type="project" value="UniProtKB-KW"/>
</dbReference>
<dbReference type="Proteomes" id="UP000824076">
    <property type="component" value="Unassembled WGS sequence"/>
</dbReference>
<dbReference type="NCBIfam" id="TIGR04183">
    <property type="entry name" value="Por_Secre_tail"/>
    <property type="match status" value="1"/>
</dbReference>
<dbReference type="SUPFAM" id="SSF49373">
    <property type="entry name" value="Invasin/intimin cell-adhesion fragments"/>
    <property type="match status" value="1"/>
</dbReference>
<reference evidence="3" key="2">
    <citation type="journal article" date="2021" name="PeerJ">
        <title>Extensive microbial diversity within the chicken gut microbiome revealed by metagenomics and culture.</title>
        <authorList>
            <person name="Gilroy R."/>
            <person name="Ravi A."/>
            <person name="Getino M."/>
            <person name="Pursley I."/>
            <person name="Horton D.L."/>
            <person name="Alikhan N.F."/>
            <person name="Baker D."/>
            <person name="Gharbi K."/>
            <person name="Hall N."/>
            <person name="Watson M."/>
            <person name="Adriaenssens E.M."/>
            <person name="Foster-Nyarko E."/>
            <person name="Jarju S."/>
            <person name="Secka A."/>
            <person name="Antonio M."/>
            <person name="Oren A."/>
            <person name="Chaudhuri R.R."/>
            <person name="La Ragione R."/>
            <person name="Hildebrand F."/>
            <person name="Pallen M.J."/>
        </authorList>
    </citation>
    <scope>NUCLEOTIDE SEQUENCE</scope>
    <source>
        <strain evidence="3">17073</strain>
    </source>
</reference>
<sequence length="815" mass="88377">MKFEKILPLFLSLTPVAGFAAPEDWGPADTVACYNVGPGIEYTKIIYPDYPLIMWYTTIDLSNPYNKIENAMSRNQVPDIDRWDVETFYNENSRPGHRVKVAWNHDFFSYEEGIGIGANISNGQVACKLDGRSVLAITADKTAEVFNSVVDARVIAEDGTEEAIDVYNNSSALGDPDRGDCSFFNTMNSRTLSGTGTYIKVRPQGEWIVNGDDIPCEVLEISDSPLQTSDTDCVIFLRRTSGEQHALDGHVEVGDIVKIHQGFTNVVWGHAPANILNAFHGYPSIAHDGVLHEGEYNNFENGREHENSAHVMAGISQDKTKLYICLNEMSADSKSIDCVDMATWMLAHGAWDIVNFDSGGSAAIVVGGEMLNVPGRGSVRPVVNAMLAVSVAPDDAVPTTLGFTKKRISPAVVSLTPLSVVSYNQYGDIVEEGVEGCRFTVVPETLGSVDSEGVFHTSLEGGAGKIIAEKDGLKGEIEVIVRAVENIRPAYESLLIDDAHSCLIPLIGTLGGLDCELDPGALTWTVDNPAVAAIDDNGVLTGLANGTCVVTGTLDDLEMSIHVTVEIAKGKMAVYDFADMLNDSGNYTSTGLTNVTLQQGLPEGWSEGAMFNVEKANGRVRNLKVTFNENIYGLPTGMELPIHNPDGAVSRYILAYKDNLGNRYTYDVDIAAGDSMWAFDFVNEDGSPFEVYQYPIYLESVQLHFNTATNATFAVGDLKAVYPEDEGGIARVDNADGLSVACTGESLTALFDSENEGVAYIAIYSSDGKKAFSVGIDVYSGSNEYRCDTVWLSDGIYILVVNVDGRQMTRKFIKR</sequence>
<name>A0A9D1IIB3_9BACT</name>
<accession>A0A9D1IIB3</accession>
<dbReference type="InterPro" id="IPR026444">
    <property type="entry name" value="Secre_tail"/>
</dbReference>
<organism evidence="3 4">
    <name type="scientific">Candidatus Limisoma intestinavium</name>
    <dbReference type="NCBI Taxonomy" id="2840856"/>
    <lineage>
        <taxon>Bacteria</taxon>
        <taxon>Pseudomonadati</taxon>
        <taxon>Bacteroidota</taxon>
        <taxon>Bacteroidia</taxon>
        <taxon>Bacteroidales</taxon>
        <taxon>Candidatus Limisoma</taxon>
    </lineage>
</organism>
<keyword evidence="3" id="KW-0326">Glycosidase</keyword>
<evidence type="ECO:0000256" key="1">
    <source>
        <dbReference type="SAM" id="SignalP"/>
    </source>
</evidence>
<keyword evidence="1" id="KW-0732">Signal</keyword>